<name>A0A919PF77_9ACTN</name>
<proteinExistence type="predicted"/>
<comment type="caution">
    <text evidence="2">The sequence shown here is derived from an EMBL/GenBank/DDBJ whole genome shotgun (WGS) entry which is preliminary data.</text>
</comment>
<reference evidence="2" key="1">
    <citation type="submission" date="2021-01" db="EMBL/GenBank/DDBJ databases">
        <title>Whole genome shotgun sequence of Dactylosporangium siamense NBRC 106093.</title>
        <authorList>
            <person name="Komaki H."/>
            <person name="Tamura T."/>
        </authorList>
    </citation>
    <scope>NUCLEOTIDE SEQUENCE</scope>
    <source>
        <strain evidence="2">NBRC 106093</strain>
    </source>
</reference>
<dbReference type="RefSeq" id="WP_033361430.1">
    <property type="nucleotide sequence ID" value="NZ_BAAAVW010000005.1"/>
</dbReference>
<dbReference type="EMBL" id="BONQ01000014">
    <property type="protein sequence ID" value="GIG42469.1"/>
    <property type="molecule type" value="Genomic_DNA"/>
</dbReference>
<dbReference type="Proteomes" id="UP000660611">
    <property type="component" value="Unassembled WGS sequence"/>
</dbReference>
<dbReference type="Pfam" id="PF00550">
    <property type="entry name" value="PP-binding"/>
    <property type="match status" value="1"/>
</dbReference>
<sequence length="92" mass="9887">MNDTTNQEIRQFLLDSLTEMNYSVEDVDDDTALGPAGADLESLSLAELAVRVEDRFGVRFDDDEAEKLAGMTVGEFIAAVAERRSAAATAGS</sequence>
<gene>
    <name evidence="2" type="ORF">Dsi01nite_005100</name>
</gene>
<protein>
    <recommendedName>
        <fullName evidence="1">Carrier domain-containing protein</fullName>
    </recommendedName>
</protein>
<evidence type="ECO:0000259" key="1">
    <source>
        <dbReference type="PROSITE" id="PS50075"/>
    </source>
</evidence>
<dbReference type="SUPFAM" id="SSF47336">
    <property type="entry name" value="ACP-like"/>
    <property type="match status" value="1"/>
</dbReference>
<feature type="domain" description="Carrier" evidence="1">
    <location>
        <begin position="3"/>
        <end position="84"/>
    </location>
</feature>
<keyword evidence="3" id="KW-1185">Reference proteome</keyword>
<dbReference type="InterPro" id="IPR009081">
    <property type="entry name" value="PP-bd_ACP"/>
</dbReference>
<evidence type="ECO:0000313" key="2">
    <source>
        <dbReference type="EMBL" id="GIG42469.1"/>
    </source>
</evidence>
<dbReference type="AlphaFoldDB" id="A0A919PF77"/>
<dbReference type="PROSITE" id="PS50075">
    <property type="entry name" value="CARRIER"/>
    <property type="match status" value="1"/>
</dbReference>
<dbReference type="InterPro" id="IPR036736">
    <property type="entry name" value="ACP-like_sf"/>
</dbReference>
<evidence type="ECO:0000313" key="3">
    <source>
        <dbReference type="Proteomes" id="UP000660611"/>
    </source>
</evidence>
<accession>A0A919PF77</accession>
<dbReference type="Gene3D" id="1.10.1200.10">
    <property type="entry name" value="ACP-like"/>
    <property type="match status" value="1"/>
</dbReference>
<organism evidence="2 3">
    <name type="scientific">Dactylosporangium siamense</name>
    <dbReference type="NCBI Taxonomy" id="685454"/>
    <lineage>
        <taxon>Bacteria</taxon>
        <taxon>Bacillati</taxon>
        <taxon>Actinomycetota</taxon>
        <taxon>Actinomycetes</taxon>
        <taxon>Micromonosporales</taxon>
        <taxon>Micromonosporaceae</taxon>
        <taxon>Dactylosporangium</taxon>
    </lineage>
</organism>